<dbReference type="Proteomes" id="UP000031166">
    <property type="component" value="Unassembled WGS sequence"/>
</dbReference>
<reference evidence="5 6" key="1">
    <citation type="submission" date="2014-12" db="EMBL/GenBank/DDBJ databases">
        <title>Genome sequencing of Brevundimonas nasdae TPW30.</title>
        <authorList>
            <person name="Tan P.W."/>
            <person name="Chan K.-G."/>
        </authorList>
    </citation>
    <scope>NUCLEOTIDE SEQUENCE [LARGE SCALE GENOMIC DNA]</scope>
    <source>
        <strain evidence="5 6">TPW30</strain>
    </source>
</reference>
<evidence type="ECO:0000313" key="5">
    <source>
        <dbReference type="EMBL" id="KIC61097.1"/>
    </source>
</evidence>
<proteinExistence type="predicted"/>
<feature type="compositionally biased region" description="Polar residues" evidence="3">
    <location>
        <begin position="385"/>
        <end position="394"/>
    </location>
</feature>
<feature type="domain" description="PNPLA" evidence="4">
    <location>
        <begin position="73"/>
        <end position="268"/>
    </location>
</feature>
<feature type="region of interest" description="Disordered" evidence="3">
    <location>
        <begin position="379"/>
        <end position="419"/>
    </location>
</feature>
<dbReference type="SUPFAM" id="SSF52151">
    <property type="entry name" value="FabD/lysophospholipase-like"/>
    <property type="match status" value="1"/>
</dbReference>
<protein>
    <submittedName>
        <fullName evidence="5">Patatin</fullName>
    </submittedName>
</protein>
<evidence type="ECO:0000256" key="3">
    <source>
        <dbReference type="SAM" id="MobiDB-lite"/>
    </source>
</evidence>
<name>A0A0B4CXI8_9CAUL</name>
<evidence type="ECO:0000256" key="1">
    <source>
        <dbReference type="ARBA" id="ARBA00023098"/>
    </source>
</evidence>
<feature type="short sequence motif" description="GXSXG" evidence="2">
    <location>
        <begin position="106"/>
        <end position="110"/>
    </location>
</feature>
<feature type="active site" description="Nucleophile" evidence="2">
    <location>
        <position position="108"/>
    </location>
</feature>
<keyword evidence="2" id="KW-0378">Hydrolase</keyword>
<dbReference type="STRING" id="172043.RM53_00530"/>
<dbReference type="PROSITE" id="PS51257">
    <property type="entry name" value="PROKAR_LIPOPROTEIN"/>
    <property type="match status" value="1"/>
</dbReference>
<gene>
    <name evidence="5" type="ORF">RM53_00530</name>
</gene>
<dbReference type="PROSITE" id="PS51635">
    <property type="entry name" value="PNPLA"/>
    <property type="match status" value="1"/>
</dbReference>
<feature type="short sequence motif" description="GXGXXG" evidence="2">
    <location>
        <begin position="77"/>
        <end position="82"/>
    </location>
</feature>
<keyword evidence="2" id="KW-0442">Lipid degradation</keyword>
<dbReference type="EMBL" id="JWSY01000001">
    <property type="protein sequence ID" value="KIC61097.1"/>
    <property type="molecule type" value="Genomic_DNA"/>
</dbReference>
<keyword evidence="1 2" id="KW-0443">Lipid metabolism</keyword>
<dbReference type="Pfam" id="PF01734">
    <property type="entry name" value="Patatin"/>
    <property type="match status" value="1"/>
</dbReference>
<dbReference type="AlphaFoldDB" id="A0A0B4CXI8"/>
<feature type="active site" description="Proton acceptor" evidence="2">
    <location>
        <position position="252"/>
    </location>
</feature>
<sequence length="419" mass="44641">MRRIGSGLLGVLIALALSACGTLDRPTGPLRITDGTLVKAEDPRIRASDSARLQAFTQEIGQRLRPDKPTSILALSGGGANGAYGAGLLVGWTEQGDRPAFDVVTGVSTGALAAPFAFLGSDWDDELQHAYTSGAASNLLSWRSFAAFLNPSLFSSQVLRNLVDENVTPELMQAVAREHAKGRRLLVATTDLDSEETVIWDMGLLATQGDENARELFKEVLVASASIPGVFPPVLIAGLQDDDKVVLEMHVDGGVNTPFLAIPEDLMLWTRPKDEGRVGALYVIVNGQVGRNDGVTPGRLSGILARTYDSMSKSSLRIHLAVTAAFARRNGLDMALSAIPDNVAASSLKFDQETMTAMFELGRQRGRGADAWTRLGERPADQPFIPQTTISESQVPAVLTPEPSAKPSGDMPPADKPTS</sequence>
<dbReference type="Gene3D" id="3.40.1090.10">
    <property type="entry name" value="Cytosolic phospholipase A2 catalytic domain"/>
    <property type="match status" value="1"/>
</dbReference>
<evidence type="ECO:0000313" key="6">
    <source>
        <dbReference type="Proteomes" id="UP000031166"/>
    </source>
</evidence>
<feature type="short sequence motif" description="DGA/G" evidence="2">
    <location>
        <begin position="252"/>
        <end position="254"/>
    </location>
</feature>
<dbReference type="InterPro" id="IPR002641">
    <property type="entry name" value="PNPLA_dom"/>
</dbReference>
<dbReference type="InterPro" id="IPR016035">
    <property type="entry name" value="Acyl_Trfase/lysoPLipase"/>
</dbReference>
<evidence type="ECO:0000259" key="4">
    <source>
        <dbReference type="PROSITE" id="PS51635"/>
    </source>
</evidence>
<comment type="caution">
    <text evidence="5">The sequence shown here is derived from an EMBL/GenBank/DDBJ whole genome shotgun (WGS) entry which is preliminary data.</text>
</comment>
<evidence type="ECO:0000256" key="2">
    <source>
        <dbReference type="PROSITE-ProRule" id="PRU01161"/>
    </source>
</evidence>
<dbReference type="GO" id="GO:0016042">
    <property type="term" value="P:lipid catabolic process"/>
    <property type="evidence" value="ECO:0007669"/>
    <property type="project" value="UniProtKB-UniRule"/>
</dbReference>
<organism evidence="5 6">
    <name type="scientific">Brevundimonas nasdae</name>
    <dbReference type="NCBI Taxonomy" id="172043"/>
    <lineage>
        <taxon>Bacteria</taxon>
        <taxon>Pseudomonadati</taxon>
        <taxon>Pseudomonadota</taxon>
        <taxon>Alphaproteobacteria</taxon>
        <taxon>Caulobacterales</taxon>
        <taxon>Caulobacteraceae</taxon>
        <taxon>Brevundimonas</taxon>
    </lineage>
</organism>
<accession>A0A0B4CXI8</accession>
<dbReference type="GO" id="GO:0016787">
    <property type="term" value="F:hydrolase activity"/>
    <property type="evidence" value="ECO:0007669"/>
    <property type="project" value="UniProtKB-UniRule"/>
</dbReference>